<dbReference type="GO" id="GO:0005886">
    <property type="term" value="C:plasma membrane"/>
    <property type="evidence" value="ECO:0007669"/>
    <property type="project" value="UniProtKB-SubCell"/>
</dbReference>
<comment type="caution">
    <text evidence="7">The sequence shown here is derived from an EMBL/GenBank/DDBJ whole genome shotgun (WGS) entry which is preliminary data.</text>
</comment>
<evidence type="ECO:0000256" key="6">
    <source>
        <dbReference type="SAM" id="Phobius"/>
    </source>
</evidence>
<evidence type="ECO:0000313" key="7">
    <source>
        <dbReference type="EMBL" id="PJR14230.1"/>
    </source>
</evidence>
<reference evidence="7 8" key="1">
    <citation type="submission" date="2017-06" db="EMBL/GenBank/DDBJ databases">
        <title>Ensifer strains isolated from leguminous trees and herbs display diverse denitrification phenotypes with some acting as strong N2O sinks.</title>
        <authorList>
            <person name="Woliy K."/>
            <person name="Mania D."/>
            <person name="Bakken L.R."/>
            <person name="Frostegard A."/>
        </authorList>
    </citation>
    <scope>NUCLEOTIDE SEQUENCE [LARGE SCALE GENOMIC DNA]</scope>
    <source>
        <strain evidence="7 8">AC50a</strain>
    </source>
</reference>
<accession>A0A2J0Z127</accession>
<dbReference type="Pfam" id="PF02653">
    <property type="entry name" value="BPD_transp_2"/>
    <property type="match status" value="1"/>
</dbReference>
<comment type="subcellular location">
    <subcellularLocation>
        <location evidence="1">Cell membrane</location>
        <topology evidence="1">Multi-pass membrane protein</topology>
    </subcellularLocation>
</comment>
<feature type="transmembrane region" description="Helical" evidence="6">
    <location>
        <begin position="160"/>
        <end position="179"/>
    </location>
</feature>
<dbReference type="PANTHER" id="PTHR30482">
    <property type="entry name" value="HIGH-AFFINITY BRANCHED-CHAIN AMINO ACID TRANSPORT SYSTEM PERMEASE"/>
    <property type="match status" value="1"/>
</dbReference>
<evidence type="ECO:0000313" key="8">
    <source>
        <dbReference type="Proteomes" id="UP000231987"/>
    </source>
</evidence>
<feature type="transmembrane region" description="Helical" evidence="6">
    <location>
        <begin position="108"/>
        <end position="127"/>
    </location>
</feature>
<dbReference type="Proteomes" id="UP000231987">
    <property type="component" value="Unassembled WGS sequence"/>
</dbReference>
<feature type="transmembrane region" description="Helical" evidence="6">
    <location>
        <begin position="54"/>
        <end position="73"/>
    </location>
</feature>
<evidence type="ECO:0000256" key="2">
    <source>
        <dbReference type="ARBA" id="ARBA00022475"/>
    </source>
</evidence>
<feature type="transmembrane region" description="Helical" evidence="6">
    <location>
        <begin position="79"/>
        <end position="101"/>
    </location>
</feature>
<keyword evidence="5 6" id="KW-0472">Membrane</keyword>
<keyword evidence="3 6" id="KW-0812">Transmembrane</keyword>
<dbReference type="RefSeq" id="WP_100672746.1">
    <property type="nucleotide sequence ID" value="NZ_NJGD01000007.1"/>
</dbReference>
<name>A0A2J0Z127_RHIML</name>
<sequence length="327" mass="34701">MTTRTALLPLALFAVLALVPQFFADGYVRHLFIIAFIYAVVASNWNLSLGHCGIFNFGHMTFFGIGVYTAAILTKTGGVDPWLAIPFGGVTAAISAVIMAAPVARLKGIYVVLVTFAVNQLMMQLVLSQADLTGGAKGLVRLPFLTIGDYSFIKDYKLGYYYLALLLLAGSTAFLVYIAGSPFGKSLKAVRDAEDYATARGISVARTRISVLVLSAIFTGIAGGFYTIYLRVASAEVFGFGTMSLVLSMVLIGGVNSVFGPVIAALALTFATEAMAGISGFEDGRYIVIAVAMILVLRLAPGGLIQIVERLLPDPGEREMAQGQRAP</sequence>
<dbReference type="EMBL" id="NJGD01000007">
    <property type="protein sequence ID" value="PJR14230.1"/>
    <property type="molecule type" value="Genomic_DNA"/>
</dbReference>
<dbReference type="InterPro" id="IPR043428">
    <property type="entry name" value="LivM-like"/>
</dbReference>
<evidence type="ECO:0000256" key="5">
    <source>
        <dbReference type="ARBA" id="ARBA00023136"/>
    </source>
</evidence>
<evidence type="ECO:0000256" key="3">
    <source>
        <dbReference type="ARBA" id="ARBA00022692"/>
    </source>
</evidence>
<feature type="transmembrane region" description="Helical" evidence="6">
    <location>
        <begin position="27"/>
        <end position="47"/>
    </location>
</feature>
<evidence type="ECO:0000256" key="1">
    <source>
        <dbReference type="ARBA" id="ARBA00004651"/>
    </source>
</evidence>
<dbReference type="CDD" id="cd06581">
    <property type="entry name" value="TM_PBP1_LivM_like"/>
    <property type="match status" value="1"/>
</dbReference>
<proteinExistence type="predicted"/>
<keyword evidence="4 6" id="KW-1133">Transmembrane helix</keyword>
<dbReference type="AlphaFoldDB" id="A0A2J0Z127"/>
<keyword evidence="2" id="KW-1003">Cell membrane</keyword>
<gene>
    <name evidence="7" type="ORF">CEJ86_17715</name>
</gene>
<protein>
    <submittedName>
        <fullName evidence="7">Branched-chain amino acid ABC transporter permease</fullName>
    </submittedName>
</protein>
<organism evidence="7 8">
    <name type="scientific">Rhizobium meliloti</name>
    <name type="common">Ensifer meliloti</name>
    <name type="synonym">Sinorhizobium meliloti</name>
    <dbReference type="NCBI Taxonomy" id="382"/>
    <lineage>
        <taxon>Bacteria</taxon>
        <taxon>Pseudomonadati</taxon>
        <taxon>Pseudomonadota</taxon>
        <taxon>Alphaproteobacteria</taxon>
        <taxon>Hyphomicrobiales</taxon>
        <taxon>Rhizobiaceae</taxon>
        <taxon>Sinorhizobium/Ensifer group</taxon>
        <taxon>Sinorhizobium</taxon>
    </lineage>
</organism>
<dbReference type="PANTHER" id="PTHR30482:SF10">
    <property type="entry name" value="HIGH-AFFINITY BRANCHED-CHAIN AMINO ACID TRANSPORT PROTEIN BRAE"/>
    <property type="match status" value="1"/>
</dbReference>
<evidence type="ECO:0000256" key="4">
    <source>
        <dbReference type="ARBA" id="ARBA00022989"/>
    </source>
</evidence>
<feature type="transmembrane region" description="Helical" evidence="6">
    <location>
        <begin position="209"/>
        <end position="229"/>
    </location>
</feature>
<feature type="transmembrane region" description="Helical" evidence="6">
    <location>
        <begin position="287"/>
        <end position="308"/>
    </location>
</feature>
<dbReference type="InterPro" id="IPR001851">
    <property type="entry name" value="ABC_transp_permease"/>
</dbReference>
<dbReference type="GO" id="GO:0015658">
    <property type="term" value="F:branched-chain amino acid transmembrane transporter activity"/>
    <property type="evidence" value="ECO:0007669"/>
    <property type="project" value="InterPro"/>
</dbReference>